<sequence length="437" mass="48357">METPVRRMTRSQTGSGPSSAVKPPSSRTASSTKKKAVPRRALSDLTNDSPISGLMPSSMGSNLYESTPRSKLRPADCSRGEDVLRNQVTNLLKKVESTAAAKSPLLSDLQHDPEAFESPMRLAAPTPANTPATGSWPSAQEAVTVTLPERPCSSLRPTPSPIAIASPVCHLEVCLPLEKCNSHEAYVVSPFKIQDIESEQTSADENDYQDSTEEVQTTTRTLQFDSPERKAEILSTSDECTRTRLFDSPQRFPLESGEVSSPCSQMDEEDDCGWSVIVNVNSPETKLDAGAQEDYETLNFINNVIVDPEQQAENPAIWARRPSPRKEIDEEFDDCEDYEAYSEDEQEAALDQSAPQILDQACEELCRGISHISMGEVELNGVPEFQGKHVRFNYNSDDELEEEIVRDKKVDSPSKMKLKGCPTPKGKHLRFSDEQDE</sequence>
<keyword evidence="3" id="KW-1185">Reference proteome</keyword>
<accession>A0A2R6XRW5</accession>
<feature type="region of interest" description="Disordered" evidence="1">
    <location>
        <begin position="406"/>
        <end position="437"/>
    </location>
</feature>
<dbReference type="OMA" id="TQDENIC"/>
<dbReference type="PANTHER" id="PTHR47512:SF3">
    <property type="entry name" value="CHALCONE-FLAVONONE ISOMERASE FAMILY PROTEIN"/>
    <property type="match status" value="1"/>
</dbReference>
<feature type="compositionally biased region" description="Low complexity" evidence="1">
    <location>
        <begin position="22"/>
        <end position="31"/>
    </location>
</feature>
<dbReference type="OrthoDB" id="162989at2759"/>
<reference evidence="3" key="1">
    <citation type="journal article" date="2017" name="Cell">
        <title>Insights into land plant evolution garnered from the Marchantia polymorpha genome.</title>
        <authorList>
            <person name="Bowman J.L."/>
            <person name="Kohchi T."/>
            <person name="Yamato K.T."/>
            <person name="Jenkins J."/>
            <person name="Shu S."/>
            <person name="Ishizaki K."/>
            <person name="Yamaoka S."/>
            <person name="Nishihama R."/>
            <person name="Nakamura Y."/>
            <person name="Berger F."/>
            <person name="Adam C."/>
            <person name="Aki S.S."/>
            <person name="Althoff F."/>
            <person name="Araki T."/>
            <person name="Arteaga-Vazquez M.A."/>
            <person name="Balasubrmanian S."/>
            <person name="Barry K."/>
            <person name="Bauer D."/>
            <person name="Boehm C.R."/>
            <person name="Briginshaw L."/>
            <person name="Caballero-Perez J."/>
            <person name="Catarino B."/>
            <person name="Chen F."/>
            <person name="Chiyoda S."/>
            <person name="Chovatia M."/>
            <person name="Davies K.M."/>
            <person name="Delmans M."/>
            <person name="Demura T."/>
            <person name="Dierschke T."/>
            <person name="Dolan L."/>
            <person name="Dorantes-Acosta A.E."/>
            <person name="Eklund D.M."/>
            <person name="Florent S.N."/>
            <person name="Flores-Sandoval E."/>
            <person name="Fujiyama A."/>
            <person name="Fukuzawa H."/>
            <person name="Galik B."/>
            <person name="Grimanelli D."/>
            <person name="Grimwood J."/>
            <person name="Grossniklaus U."/>
            <person name="Hamada T."/>
            <person name="Haseloff J."/>
            <person name="Hetherington A.J."/>
            <person name="Higo A."/>
            <person name="Hirakawa Y."/>
            <person name="Hundley H.N."/>
            <person name="Ikeda Y."/>
            <person name="Inoue K."/>
            <person name="Inoue S.I."/>
            <person name="Ishida S."/>
            <person name="Jia Q."/>
            <person name="Kakita M."/>
            <person name="Kanazawa T."/>
            <person name="Kawai Y."/>
            <person name="Kawashima T."/>
            <person name="Kennedy M."/>
            <person name="Kinose K."/>
            <person name="Kinoshita T."/>
            <person name="Kohara Y."/>
            <person name="Koide E."/>
            <person name="Komatsu K."/>
            <person name="Kopischke S."/>
            <person name="Kubo M."/>
            <person name="Kyozuka J."/>
            <person name="Lagercrantz U."/>
            <person name="Lin S.S."/>
            <person name="Lindquist E."/>
            <person name="Lipzen A.M."/>
            <person name="Lu C.W."/>
            <person name="De Luna E."/>
            <person name="Martienssen R.A."/>
            <person name="Minamino N."/>
            <person name="Mizutani M."/>
            <person name="Mizutani M."/>
            <person name="Mochizuki N."/>
            <person name="Monte I."/>
            <person name="Mosher R."/>
            <person name="Nagasaki H."/>
            <person name="Nakagami H."/>
            <person name="Naramoto S."/>
            <person name="Nishitani K."/>
            <person name="Ohtani M."/>
            <person name="Okamoto T."/>
            <person name="Okumura M."/>
            <person name="Phillips J."/>
            <person name="Pollak B."/>
            <person name="Reinders A."/>
            <person name="Rovekamp M."/>
            <person name="Sano R."/>
            <person name="Sawa S."/>
            <person name="Schmid M.W."/>
            <person name="Shirakawa M."/>
            <person name="Solano R."/>
            <person name="Spunde A."/>
            <person name="Suetsugu N."/>
            <person name="Sugano S."/>
            <person name="Sugiyama A."/>
            <person name="Sun R."/>
            <person name="Suzuki Y."/>
            <person name="Takenaka M."/>
            <person name="Takezawa D."/>
            <person name="Tomogane H."/>
            <person name="Tsuzuki M."/>
            <person name="Ueda T."/>
            <person name="Umeda M."/>
            <person name="Ward J.M."/>
            <person name="Watanabe Y."/>
            <person name="Yazaki K."/>
            <person name="Yokoyama R."/>
            <person name="Yoshitake Y."/>
            <person name="Yotsui I."/>
            <person name="Zachgo S."/>
            <person name="Schmutz J."/>
        </authorList>
    </citation>
    <scope>NUCLEOTIDE SEQUENCE [LARGE SCALE GENOMIC DNA]</scope>
    <source>
        <strain evidence="3">Tak-1</strain>
    </source>
</reference>
<gene>
    <name evidence="2" type="ORF">MARPO_0004s0127</name>
</gene>
<protein>
    <submittedName>
        <fullName evidence="2">Uncharacterized protein</fullName>
    </submittedName>
</protein>
<evidence type="ECO:0000256" key="1">
    <source>
        <dbReference type="SAM" id="MobiDB-lite"/>
    </source>
</evidence>
<dbReference type="Gramene" id="Mp3g15450.1">
    <property type="protein sequence ID" value="Mp3g15450.1.cds"/>
    <property type="gene ID" value="Mp3g15450"/>
</dbReference>
<dbReference type="PANTHER" id="PTHR47512">
    <property type="entry name" value="EXPRESSED PROTEIN"/>
    <property type="match status" value="1"/>
</dbReference>
<evidence type="ECO:0000313" key="2">
    <source>
        <dbReference type="EMBL" id="PTQ48858.1"/>
    </source>
</evidence>
<dbReference type="Proteomes" id="UP000244005">
    <property type="component" value="Unassembled WGS sequence"/>
</dbReference>
<feature type="region of interest" description="Disordered" evidence="1">
    <location>
        <begin position="1"/>
        <end position="78"/>
    </location>
</feature>
<evidence type="ECO:0000313" key="3">
    <source>
        <dbReference type="Proteomes" id="UP000244005"/>
    </source>
</evidence>
<organism evidence="2 3">
    <name type="scientific">Marchantia polymorpha</name>
    <name type="common">Common liverwort</name>
    <name type="synonym">Marchantia aquatica</name>
    <dbReference type="NCBI Taxonomy" id="3197"/>
    <lineage>
        <taxon>Eukaryota</taxon>
        <taxon>Viridiplantae</taxon>
        <taxon>Streptophyta</taxon>
        <taxon>Embryophyta</taxon>
        <taxon>Marchantiophyta</taxon>
        <taxon>Marchantiopsida</taxon>
        <taxon>Marchantiidae</taxon>
        <taxon>Marchantiales</taxon>
        <taxon>Marchantiaceae</taxon>
        <taxon>Marchantia</taxon>
    </lineage>
</organism>
<feature type="compositionally biased region" description="Polar residues" evidence="1">
    <location>
        <begin position="58"/>
        <end position="69"/>
    </location>
</feature>
<name>A0A2R6XRW5_MARPO</name>
<dbReference type="AlphaFoldDB" id="A0A2R6XRW5"/>
<dbReference type="EMBL" id="KZ772676">
    <property type="protein sequence ID" value="PTQ48858.1"/>
    <property type="molecule type" value="Genomic_DNA"/>
</dbReference>
<proteinExistence type="predicted"/>